<dbReference type="AlphaFoldDB" id="A0AAV4V7Z8"/>
<dbReference type="EMBL" id="BPLQ01012473">
    <property type="protein sequence ID" value="GIY65809.1"/>
    <property type="molecule type" value="Genomic_DNA"/>
</dbReference>
<comment type="caution">
    <text evidence="1">The sequence shown here is derived from an EMBL/GenBank/DDBJ whole genome shotgun (WGS) entry which is preliminary data.</text>
</comment>
<evidence type="ECO:0000313" key="1">
    <source>
        <dbReference type="EMBL" id="GIY65809.1"/>
    </source>
</evidence>
<dbReference type="Proteomes" id="UP001054837">
    <property type="component" value="Unassembled WGS sequence"/>
</dbReference>
<accession>A0AAV4V7Z8</accession>
<keyword evidence="2" id="KW-1185">Reference proteome</keyword>
<name>A0AAV4V7Z8_9ARAC</name>
<gene>
    <name evidence="1" type="ORF">CDAR_576341</name>
</gene>
<evidence type="ECO:0000313" key="2">
    <source>
        <dbReference type="Proteomes" id="UP001054837"/>
    </source>
</evidence>
<proteinExistence type="predicted"/>
<sequence>MFPLFLFDVSFPCHVVSLQQLELRHVPAIFGCQTDVKTWEFVLFVTLKMGVKKIKERSFAVTPYLKSVGPALFIFAMDEASKKNASDQSSLVILAPVFRGSVVKAAAVRELPSMPRGYSTCRCVFVWNLFLLQY</sequence>
<protein>
    <submittedName>
        <fullName evidence="1">Uncharacterized protein</fullName>
    </submittedName>
</protein>
<organism evidence="1 2">
    <name type="scientific">Caerostris darwini</name>
    <dbReference type="NCBI Taxonomy" id="1538125"/>
    <lineage>
        <taxon>Eukaryota</taxon>
        <taxon>Metazoa</taxon>
        <taxon>Ecdysozoa</taxon>
        <taxon>Arthropoda</taxon>
        <taxon>Chelicerata</taxon>
        <taxon>Arachnida</taxon>
        <taxon>Araneae</taxon>
        <taxon>Araneomorphae</taxon>
        <taxon>Entelegynae</taxon>
        <taxon>Araneoidea</taxon>
        <taxon>Araneidae</taxon>
        <taxon>Caerostris</taxon>
    </lineage>
</organism>
<reference evidence="1 2" key="1">
    <citation type="submission" date="2021-06" db="EMBL/GenBank/DDBJ databases">
        <title>Caerostris darwini draft genome.</title>
        <authorList>
            <person name="Kono N."/>
            <person name="Arakawa K."/>
        </authorList>
    </citation>
    <scope>NUCLEOTIDE SEQUENCE [LARGE SCALE GENOMIC DNA]</scope>
</reference>